<accession>G4YZM3</accession>
<dbReference type="InParanoid" id="G4YZM3"/>
<protein>
    <submittedName>
        <fullName evidence="1">Uncharacterized protein</fullName>
    </submittedName>
</protein>
<gene>
    <name evidence="1" type="ORF">PHYSODRAFT_247789</name>
</gene>
<proteinExistence type="predicted"/>
<sequence>MNVDHVTDFLVSITLPRQSSWPTREAAEQHLRTFSNFSAWERESLDAYIKGGLVEDASSGQTTLACSPLMEASLYCSPLMFCSDEQLARVKCRVVIHSGGHSKMFLSSIFEEMHDKWPHIYSVC</sequence>
<dbReference type="Proteomes" id="UP000002640">
    <property type="component" value="Unassembled WGS sequence"/>
</dbReference>
<dbReference type="RefSeq" id="XP_009521079.1">
    <property type="nucleotide sequence ID" value="XM_009522784.1"/>
</dbReference>
<evidence type="ECO:0000313" key="1">
    <source>
        <dbReference type="EMBL" id="EGZ25791.1"/>
    </source>
</evidence>
<dbReference type="AlphaFoldDB" id="G4YZM3"/>
<name>G4YZM3_PHYSP</name>
<dbReference type="InterPro" id="IPR029058">
    <property type="entry name" value="AB_hydrolase_fold"/>
</dbReference>
<keyword evidence="2" id="KW-1185">Reference proteome</keyword>
<evidence type="ECO:0000313" key="2">
    <source>
        <dbReference type="Proteomes" id="UP000002640"/>
    </source>
</evidence>
<dbReference type="STRING" id="1094619.G4YZM3"/>
<dbReference type="EMBL" id="JH159152">
    <property type="protein sequence ID" value="EGZ25791.1"/>
    <property type="molecule type" value="Genomic_DNA"/>
</dbReference>
<organism evidence="1 2">
    <name type="scientific">Phytophthora sojae (strain P6497)</name>
    <name type="common">Soybean stem and root rot agent</name>
    <name type="synonym">Phytophthora megasperma f. sp. glycines</name>
    <dbReference type="NCBI Taxonomy" id="1094619"/>
    <lineage>
        <taxon>Eukaryota</taxon>
        <taxon>Sar</taxon>
        <taxon>Stramenopiles</taxon>
        <taxon>Oomycota</taxon>
        <taxon>Peronosporomycetes</taxon>
        <taxon>Peronosporales</taxon>
        <taxon>Peronosporaceae</taxon>
        <taxon>Phytophthora</taxon>
    </lineage>
</organism>
<dbReference type="Gene3D" id="3.40.50.1820">
    <property type="entry name" value="alpha/beta hydrolase"/>
    <property type="match status" value="1"/>
</dbReference>
<dbReference type="KEGG" id="psoj:PHYSODRAFT_247789"/>
<dbReference type="GeneID" id="20637760"/>
<reference evidence="1 2" key="1">
    <citation type="journal article" date="2006" name="Science">
        <title>Phytophthora genome sequences uncover evolutionary origins and mechanisms of pathogenesis.</title>
        <authorList>
            <person name="Tyler B.M."/>
            <person name="Tripathy S."/>
            <person name="Zhang X."/>
            <person name="Dehal P."/>
            <person name="Jiang R.H."/>
            <person name="Aerts A."/>
            <person name="Arredondo F.D."/>
            <person name="Baxter L."/>
            <person name="Bensasson D."/>
            <person name="Beynon J.L."/>
            <person name="Chapman J."/>
            <person name="Damasceno C.M."/>
            <person name="Dorrance A.E."/>
            <person name="Dou D."/>
            <person name="Dickerman A.W."/>
            <person name="Dubchak I.L."/>
            <person name="Garbelotto M."/>
            <person name="Gijzen M."/>
            <person name="Gordon S.G."/>
            <person name="Govers F."/>
            <person name="Grunwald N.J."/>
            <person name="Huang W."/>
            <person name="Ivors K.L."/>
            <person name="Jones R.W."/>
            <person name="Kamoun S."/>
            <person name="Krampis K."/>
            <person name="Lamour K.H."/>
            <person name="Lee M.K."/>
            <person name="McDonald W.H."/>
            <person name="Medina M."/>
            <person name="Meijer H.J."/>
            <person name="Nordberg E.K."/>
            <person name="Maclean D.J."/>
            <person name="Ospina-Giraldo M.D."/>
            <person name="Morris P.F."/>
            <person name="Phuntumart V."/>
            <person name="Putnam N.H."/>
            <person name="Rash S."/>
            <person name="Rose J.K."/>
            <person name="Sakihama Y."/>
            <person name="Salamov A.A."/>
            <person name="Savidor A."/>
            <person name="Scheuring C.F."/>
            <person name="Smith B.M."/>
            <person name="Sobral B.W."/>
            <person name="Terry A."/>
            <person name="Torto-Alalibo T.A."/>
            <person name="Win J."/>
            <person name="Xu Z."/>
            <person name="Zhang H."/>
            <person name="Grigoriev I.V."/>
            <person name="Rokhsar D.S."/>
            <person name="Boore J.L."/>
        </authorList>
    </citation>
    <scope>NUCLEOTIDE SEQUENCE [LARGE SCALE GENOMIC DNA]</scope>
    <source>
        <strain evidence="1 2">P6497</strain>
    </source>
</reference>